<name>A0A4Z2E5E5_9TELE</name>
<evidence type="ECO:0000256" key="1">
    <source>
        <dbReference type="SAM" id="Phobius"/>
    </source>
</evidence>
<keyword evidence="1" id="KW-0812">Transmembrane</keyword>
<protein>
    <submittedName>
        <fullName evidence="2">Discs large 1-like protein</fullName>
    </submittedName>
</protein>
<keyword evidence="1" id="KW-1133">Transmembrane helix</keyword>
<keyword evidence="1" id="KW-0472">Membrane</keyword>
<accession>A0A4Z2E5E5</accession>
<keyword evidence="3" id="KW-1185">Reference proteome</keyword>
<dbReference type="Proteomes" id="UP000314294">
    <property type="component" value="Unassembled WGS sequence"/>
</dbReference>
<gene>
    <name evidence="2" type="primary">dlg1l_2</name>
    <name evidence="2" type="ORF">EYF80_065930</name>
</gene>
<organism evidence="2 3">
    <name type="scientific">Liparis tanakae</name>
    <name type="common">Tanaka's snailfish</name>
    <dbReference type="NCBI Taxonomy" id="230148"/>
    <lineage>
        <taxon>Eukaryota</taxon>
        <taxon>Metazoa</taxon>
        <taxon>Chordata</taxon>
        <taxon>Craniata</taxon>
        <taxon>Vertebrata</taxon>
        <taxon>Euteleostomi</taxon>
        <taxon>Actinopterygii</taxon>
        <taxon>Neopterygii</taxon>
        <taxon>Teleostei</taxon>
        <taxon>Neoteleostei</taxon>
        <taxon>Acanthomorphata</taxon>
        <taxon>Eupercaria</taxon>
        <taxon>Perciformes</taxon>
        <taxon>Cottioidei</taxon>
        <taxon>Cottales</taxon>
        <taxon>Liparidae</taxon>
        <taxon>Liparis</taxon>
    </lineage>
</organism>
<evidence type="ECO:0000313" key="2">
    <source>
        <dbReference type="EMBL" id="TNN23947.1"/>
    </source>
</evidence>
<evidence type="ECO:0000313" key="3">
    <source>
        <dbReference type="Proteomes" id="UP000314294"/>
    </source>
</evidence>
<proteinExistence type="predicted"/>
<comment type="caution">
    <text evidence="2">The sequence shown here is derived from an EMBL/GenBank/DDBJ whole genome shotgun (WGS) entry which is preliminary data.</text>
</comment>
<dbReference type="AlphaFoldDB" id="A0A4Z2E5E5"/>
<dbReference type="EMBL" id="SRLO01016869">
    <property type="protein sequence ID" value="TNN23947.1"/>
    <property type="molecule type" value="Genomic_DNA"/>
</dbReference>
<sequence>MAYFYECKTCNQRSDTNLSSGCSFIHRSPRVQGAGDGLPVGLTLLCSARGHVVNSSCLEEVSHEHAVTALKNTPDVVYLQLAKPSSLYLGGGAPDLTSCEAASSSSSSSSSSSLLLFFLLFFFLSFLFFFF</sequence>
<feature type="transmembrane region" description="Helical" evidence="1">
    <location>
        <begin position="113"/>
        <end position="130"/>
    </location>
</feature>
<reference evidence="2 3" key="1">
    <citation type="submission" date="2019-03" db="EMBL/GenBank/DDBJ databases">
        <title>First draft genome of Liparis tanakae, snailfish: a comprehensive survey of snailfish specific genes.</title>
        <authorList>
            <person name="Kim W."/>
            <person name="Song I."/>
            <person name="Jeong J.-H."/>
            <person name="Kim D."/>
            <person name="Kim S."/>
            <person name="Ryu S."/>
            <person name="Song J.Y."/>
            <person name="Lee S.K."/>
        </authorList>
    </citation>
    <scope>NUCLEOTIDE SEQUENCE [LARGE SCALE GENOMIC DNA]</scope>
    <source>
        <tissue evidence="2">Muscle</tissue>
    </source>
</reference>
<dbReference type="OrthoDB" id="78824at2759"/>